<dbReference type="Gene3D" id="3.40.50.1110">
    <property type="entry name" value="SGNH hydrolase"/>
    <property type="match status" value="1"/>
</dbReference>
<dbReference type="Proteomes" id="UP000006512">
    <property type="component" value="Unassembled WGS sequence"/>
</dbReference>
<dbReference type="InterPro" id="IPR037459">
    <property type="entry name" value="RhgT-like"/>
</dbReference>
<dbReference type="SUPFAM" id="SSF49785">
    <property type="entry name" value="Galactose-binding domain-like"/>
    <property type="match status" value="1"/>
</dbReference>
<dbReference type="eggNOG" id="COG2755">
    <property type="taxonomic scope" value="Bacteria"/>
</dbReference>
<dbReference type="InterPro" id="IPR013830">
    <property type="entry name" value="SGNH_hydro"/>
</dbReference>
<evidence type="ECO:0000313" key="5">
    <source>
        <dbReference type="EMBL" id="EGF92675.1"/>
    </source>
</evidence>
<keyword evidence="3" id="KW-0732">Signal</keyword>
<dbReference type="InterPro" id="IPR036514">
    <property type="entry name" value="SGNH_hydro_sf"/>
</dbReference>
<feature type="chain" id="PRO_5003320844" evidence="3">
    <location>
        <begin position="24"/>
        <end position="411"/>
    </location>
</feature>
<accession>F4QHD8</accession>
<protein>
    <submittedName>
        <fullName evidence="5">Rhamnogalacturonan acetylesterase</fullName>
    </submittedName>
</protein>
<evidence type="ECO:0000256" key="2">
    <source>
        <dbReference type="ARBA" id="ARBA00022801"/>
    </source>
</evidence>
<dbReference type="PANTHER" id="PTHR43695">
    <property type="entry name" value="PUTATIVE (AFU_ORTHOLOGUE AFUA_2G17250)-RELATED"/>
    <property type="match status" value="1"/>
</dbReference>
<evidence type="ECO:0000256" key="1">
    <source>
        <dbReference type="ARBA" id="ARBA00008668"/>
    </source>
</evidence>
<keyword evidence="6" id="KW-1185">Reference proteome</keyword>
<dbReference type="STRING" id="715226.ABI_11120"/>
<dbReference type="GO" id="GO:0016788">
    <property type="term" value="F:hydrolase activity, acting on ester bonds"/>
    <property type="evidence" value="ECO:0007669"/>
    <property type="project" value="UniProtKB-ARBA"/>
</dbReference>
<dbReference type="Pfam" id="PF13472">
    <property type="entry name" value="Lipase_GDSL_2"/>
    <property type="match status" value="1"/>
</dbReference>
<proteinExistence type="inferred from homology"/>
<keyword evidence="2" id="KW-0378">Hydrolase</keyword>
<evidence type="ECO:0000313" key="6">
    <source>
        <dbReference type="Proteomes" id="UP000006512"/>
    </source>
</evidence>
<sequence length="411" mass="43936">MIKNNQTFGISVAVCAFALAASAACSQTPVMTQSFTLSPNERPAYDAAKGQGYVSIANGNEVAFAVAAPPGDYRVTAAVGAGRTTLWAEDRRLVAGPIVVPAGQTREVSFIVNVRNAIMANAEQDATRAPRVGLRGDESGGRNWDDMLTISASGPDKALLALKLEPVQVRRVLLAGDSTVSDQAGSDFASWGQMLPRFVGGEVVVANHARGGETMKSFVTSLRWDKLLSETRAGDIVIIQFGHNDEKKQWQRTYLGADGAYGAYLAAFVAEVRQRGATPVLVTPVARRFFENGKIRNTHEGYDAAVRDTARMLGVPVIDLTALSTSFYEQLGPERSALAFGNRGQDKTHHNAYGAWAMACLAAGELKTLDLGLAIDAPDCAPEPEAFEISAADWPLMRTPEQPKQAAEPVP</sequence>
<evidence type="ECO:0000256" key="3">
    <source>
        <dbReference type="SAM" id="SignalP"/>
    </source>
</evidence>
<dbReference type="AlphaFoldDB" id="F4QHD8"/>
<dbReference type="eggNOG" id="COG3401">
    <property type="taxonomic scope" value="Bacteria"/>
</dbReference>
<feature type="domain" description="SGNH hydrolase-type esterase" evidence="4">
    <location>
        <begin position="176"/>
        <end position="355"/>
    </location>
</feature>
<evidence type="ECO:0000259" key="4">
    <source>
        <dbReference type="Pfam" id="PF13472"/>
    </source>
</evidence>
<reference evidence="6" key="1">
    <citation type="submission" date="2011-03" db="EMBL/GenBank/DDBJ databases">
        <title>Draft genome sequence of Brevundimonas diminuta.</title>
        <authorList>
            <person name="Brown P.J.B."/>
            <person name="Buechlein A."/>
            <person name="Hemmerich C."/>
            <person name="Brun Y.V."/>
        </authorList>
    </citation>
    <scope>NUCLEOTIDE SEQUENCE [LARGE SCALE GENOMIC DNA]</scope>
    <source>
        <strain evidence="6">C19</strain>
    </source>
</reference>
<dbReference type="EMBL" id="GL883077">
    <property type="protein sequence ID" value="EGF92675.1"/>
    <property type="molecule type" value="Genomic_DNA"/>
</dbReference>
<feature type="signal peptide" evidence="3">
    <location>
        <begin position="1"/>
        <end position="23"/>
    </location>
</feature>
<dbReference type="InterPro" id="IPR008979">
    <property type="entry name" value="Galactose-bd-like_sf"/>
</dbReference>
<comment type="similarity">
    <text evidence="1">Belongs to the 'GDSL' lipolytic enzyme family.</text>
</comment>
<dbReference type="PANTHER" id="PTHR43695:SF1">
    <property type="entry name" value="RHAMNOGALACTURONAN ACETYLESTERASE"/>
    <property type="match status" value="1"/>
</dbReference>
<dbReference type="PROSITE" id="PS51257">
    <property type="entry name" value="PROKAR_LIPOPROTEIN"/>
    <property type="match status" value="1"/>
</dbReference>
<name>F4QHD8_9CAUL</name>
<dbReference type="Gene3D" id="2.60.120.430">
    <property type="entry name" value="Galactose-binding lectin"/>
    <property type="match status" value="1"/>
</dbReference>
<dbReference type="HOGENOM" id="CLU_715410_0_0_5"/>
<dbReference type="SUPFAM" id="SSF52266">
    <property type="entry name" value="SGNH hydrolase"/>
    <property type="match status" value="1"/>
</dbReference>
<dbReference type="CDD" id="cd01821">
    <property type="entry name" value="Rhamnogalacturan_acetylesterase_like"/>
    <property type="match status" value="1"/>
</dbReference>
<organism evidence="5 6">
    <name type="scientific">Asticcacaulis biprosthecium C19</name>
    <dbReference type="NCBI Taxonomy" id="715226"/>
    <lineage>
        <taxon>Bacteria</taxon>
        <taxon>Pseudomonadati</taxon>
        <taxon>Pseudomonadota</taxon>
        <taxon>Alphaproteobacteria</taxon>
        <taxon>Caulobacterales</taxon>
        <taxon>Caulobacteraceae</taxon>
        <taxon>Asticcacaulis</taxon>
    </lineage>
</organism>
<gene>
    <name evidence="5" type="ORF">ABI_11120</name>
</gene>